<dbReference type="EMBL" id="JANBUN010000646">
    <property type="protein sequence ID" value="KAJ2802250.1"/>
    <property type="molecule type" value="Genomic_DNA"/>
</dbReference>
<protein>
    <submittedName>
        <fullName evidence="1">Uncharacterized protein</fullName>
    </submittedName>
</protein>
<evidence type="ECO:0000313" key="2">
    <source>
        <dbReference type="Proteomes" id="UP001140087"/>
    </source>
</evidence>
<gene>
    <name evidence="1" type="ORF">H4R21_002491</name>
</gene>
<reference evidence="1" key="1">
    <citation type="submission" date="2022-07" db="EMBL/GenBank/DDBJ databases">
        <title>Phylogenomic reconstructions and comparative analyses of Kickxellomycotina fungi.</title>
        <authorList>
            <person name="Reynolds N.K."/>
            <person name="Stajich J.E."/>
            <person name="Barry K."/>
            <person name="Grigoriev I.V."/>
            <person name="Crous P."/>
            <person name="Smith M.E."/>
        </authorList>
    </citation>
    <scope>NUCLEOTIDE SEQUENCE</scope>
    <source>
        <strain evidence="1">BCRC 34780</strain>
    </source>
</reference>
<keyword evidence="2" id="KW-1185">Reference proteome</keyword>
<dbReference type="Proteomes" id="UP001140087">
    <property type="component" value="Unassembled WGS sequence"/>
</dbReference>
<comment type="caution">
    <text evidence="1">The sequence shown here is derived from an EMBL/GenBank/DDBJ whole genome shotgun (WGS) entry which is preliminary data.</text>
</comment>
<name>A0ACC1L6N0_9FUNG</name>
<sequence length="569" mass="62968">MPRLTRRQALVAAAAIFVLAQAVLYVCRARFAGSSAAAGAKSGRPVIVHNRPPPLAGHGVHRELISALFPARKPTKCSEMAVPDTYWQTKDAFTPPFVHIPNRDGIQIGQTVCVRVVVPAPEQRSSITYTPLVGMPWDSVLLDMVGTTTNISVPVKLTAIADYRNTIRDSPHVYEADVLLRDVDTFVPRGYVEFRDAQWNPEAGLPPVAYDPEALFIADELAVEVGDADGSSPFSLKRHLDLPLCTEPDAEGRWVSGEALPFSAGEVPPADNHNMVWLPYSCRLRRISYADAVGCMTARHPLMHWYGDSNIRRTLKKIATLGQWCSTAASLQTRACLCEDYTEANFTRFNAGYRELMIDVTSEGGQALTTPPADYRDVPDGTARIYLHKWEGLTHRNQPHWRTEFEKGITARYGHPSIAVISLTNWDAAFSSRVDFAVQMELLMDHLAHEYTPATKFVIRTGQYYCCRTDATPGAPRSFSRLRNAYFNDYVLRAFRERFGATHKVAVWDVAGLTERLPLSTRKEAVTCPANHARAEVVEIENQILFNAMCNIAPLAGASQKAPSAGAIA</sequence>
<accession>A0ACC1L6N0</accession>
<organism evidence="1 2">
    <name type="scientific">Coemansia helicoidea</name>
    <dbReference type="NCBI Taxonomy" id="1286919"/>
    <lineage>
        <taxon>Eukaryota</taxon>
        <taxon>Fungi</taxon>
        <taxon>Fungi incertae sedis</taxon>
        <taxon>Zoopagomycota</taxon>
        <taxon>Kickxellomycotina</taxon>
        <taxon>Kickxellomycetes</taxon>
        <taxon>Kickxellales</taxon>
        <taxon>Kickxellaceae</taxon>
        <taxon>Coemansia</taxon>
    </lineage>
</organism>
<proteinExistence type="predicted"/>
<evidence type="ECO:0000313" key="1">
    <source>
        <dbReference type="EMBL" id="KAJ2802250.1"/>
    </source>
</evidence>